<evidence type="ECO:0000259" key="1">
    <source>
        <dbReference type="PROSITE" id="PS50800"/>
    </source>
</evidence>
<dbReference type="Gene3D" id="3.90.320.10">
    <property type="match status" value="1"/>
</dbReference>
<gene>
    <name evidence="2" type="ORF">CIK00_03415</name>
</gene>
<dbReference type="InterPro" id="IPR003034">
    <property type="entry name" value="SAP_dom"/>
</dbReference>
<reference evidence="2 3" key="1">
    <citation type="journal article" date="2018" name="Syst. Appl. Microbiol.">
        <title>Photobacterium carnosum sp. nov., isolated from spoiled modified atmosphere packaged poultry meat.</title>
        <authorList>
            <person name="Hilgarth M."/>
            <person name="Fuertes S."/>
            <person name="Ehrmann M."/>
            <person name="Vogel R.F."/>
        </authorList>
    </citation>
    <scope>NUCLEOTIDE SEQUENCE [LARGE SCALE GENOMIC DNA]</scope>
    <source>
        <strain evidence="2 3">TMW 2.2021</strain>
    </source>
</reference>
<accession>A0A2N4UWC7</accession>
<dbReference type="SMART" id="SM00513">
    <property type="entry name" value="SAP"/>
    <property type="match status" value="1"/>
</dbReference>
<dbReference type="InterPro" id="IPR036361">
    <property type="entry name" value="SAP_dom_sf"/>
</dbReference>
<name>A0A2N4UWC7_9GAMM</name>
<dbReference type="Proteomes" id="UP000234420">
    <property type="component" value="Unassembled WGS sequence"/>
</dbReference>
<dbReference type="AlphaFoldDB" id="A0A2N4UWC7"/>
<feature type="domain" description="SAP" evidence="1">
    <location>
        <begin position="190"/>
        <end position="224"/>
    </location>
</feature>
<dbReference type="InterPro" id="IPR011604">
    <property type="entry name" value="PDDEXK-like_dom_sf"/>
</dbReference>
<organism evidence="2 3">
    <name type="scientific">Photobacterium carnosum</name>
    <dbReference type="NCBI Taxonomy" id="2023717"/>
    <lineage>
        <taxon>Bacteria</taxon>
        <taxon>Pseudomonadati</taxon>
        <taxon>Pseudomonadota</taxon>
        <taxon>Gammaproteobacteria</taxon>
        <taxon>Vibrionales</taxon>
        <taxon>Vibrionaceae</taxon>
        <taxon>Photobacterium</taxon>
    </lineage>
</organism>
<proteinExistence type="predicted"/>
<sequence>MFSMGSLFVDVMDSNWNPEKGMIEKIQKNMPKIVKVKGVEVTNKSASTITPVVNSKSQELTIKSGLISAKRADIDDINAKANFTVKAGYDDQGKPNFLDANGDLIAGIYTDIPNDVYHSLPAFSSSMIKKFLTSPAHYYRHYIDPVNRKRTSKAMEYTLDAGTYAHELILEPNGFYDRYFRELSQAENPNLLSSSEDIKSLCKENGLKLSGTKAVLIERLIEHDPCLGEFIFDVMQQRHLEANQGKTGIDAVVWDDAHRACKTVRNNEWADTLLSDGISELSVIALCPETGRWLKVRFDWLSYDGVPVDLKTSRSANPLKVIYYFADLKYDIQAYMYSYVGRLAGIPIPRYTFPFVCVEFIDADICEVFELSHDDFRIAGKNYHHAINELMECLETNDWYGYTDEIGSTRITLSKRGRV</sequence>
<dbReference type="RefSeq" id="WP_101767533.1">
    <property type="nucleotide sequence ID" value="NZ_BPPU01000003.1"/>
</dbReference>
<dbReference type="GeneID" id="69966026"/>
<protein>
    <recommendedName>
        <fullName evidence="1">SAP domain-containing protein</fullName>
    </recommendedName>
</protein>
<keyword evidence="3" id="KW-1185">Reference proteome</keyword>
<dbReference type="SUPFAM" id="SSF68906">
    <property type="entry name" value="SAP domain"/>
    <property type="match status" value="1"/>
</dbReference>
<dbReference type="InterPro" id="IPR024432">
    <property type="entry name" value="Put_RecE_PDDEXK-like_dom"/>
</dbReference>
<dbReference type="PROSITE" id="PS50800">
    <property type="entry name" value="SAP"/>
    <property type="match status" value="1"/>
</dbReference>
<evidence type="ECO:0000313" key="3">
    <source>
        <dbReference type="Proteomes" id="UP000234420"/>
    </source>
</evidence>
<dbReference type="Pfam" id="PF12684">
    <property type="entry name" value="DUF3799"/>
    <property type="match status" value="1"/>
</dbReference>
<dbReference type="EMBL" id="NPIB01000002">
    <property type="protein sequence ID" value="PLC59331.1"/>
    <property type="molecule type" value="Genomic_DNA"/>
</dbReference>
<comment type="caution">
    <text evidence="2">The sequence shown here is derived from an EMBL/GenBank/DDBJ whole genome shotgun (WGS) entry which is preliminary data.</text>
</comment>
<evidence type="ECO:0000313" key="2">
    <source>
        <dbReference type="EMBL" id="PLC59331.1"/>
    </source>
</evidence>
<dbReference type="Gene3D" id="1.10.720.30">
    <property type="entry name" value="SAP domain"/>
    <property type="match status" value="1"/>
</dbReference>